<protein>
    <submittedName>
        <fullName evidence="1">Uncharacterized protein</fullName>
    </submittedName>
</protein>
<evidence type="ECO:0000313" key="2">
    <source>
        <dbReference type="Proteomes" id="UP000430202"/>
    </source>
</evidence>
<sequence length="48" mass="5867">MDIFIENMDSGKKIIYFHGTNFIKYSLNNYEIHIVSRFEISYFHFSKK</sequence>
<organism evidence="1 2">
    <name type="scientific">Maribacter litoralis</name>
    <dbReference type="NCBI Taxonomy" id="2059726"/>
    <lineage>
        <taxon>Bacteria</taxon>
        <taxon>Pseudomonadati</taxon>
        <taxon>Bacteroidota</taxon>
        <taxon>Flavobacteriia</taxon>
        <taxon>Flavobacteriales</taxon>
        <taxon>Flavobacteriaceae</taxon>
        <taxon>Maribacter</taxon>
    </lineage>
</organism>
<dbReference type="Proteomes" id="UP000430202">
    <property type="component" value="Unassembled WGS sequence"/>
</dbReference>
<accession>A0A653UNF2</accession>
<keyword evidence="2" id="KW-1185">Reference proteome</keyword>
<reference evidence="1 2" key="1">
    <citation type="submission" date="2019-10" db="EMBL/GenBank/DDBJ databases">
        <authorList>
            <person name="Karimi E."/>
        </authorList>
    </citation>
    <scope>NUCLEOTIDE SEQUENCE [LARGE SCALE GENOMIC DNA]</scope>
    <source>
        <strain evidence="1">Maribacter sp. 151</strain>
    </source>
</reference>
<dbReference type="EMBL" id="CABWLR010000005">
    <property type="protein sequence ID" value="VXB89008.1"/>
    <property type="molecule type" value="Genomic_DNA"/>
</dbReference>
<dbReference type="AlphaFoldDB" id="A0A653UNF2"/>
<proteinExistence type="predicted"/>
<gene>
    <name evidence="1" type="ORF">MARI151_50021</name>
</gene>
<evidence type="ECO:0000313" key="1">
    <source>
        <dbReference type="EMBL" id="VXB89008.1"/>
    </source>
</evidence>
<name>A0A653UNF2_9FLAO</name>